<dbReference type="OrthoDB" id="1667587at2759"/>
<name>A0A8B8MHB2_ABRPR</name>
<keyword evidence="5" id="KW-1185">Reference proteome</keyword>
<dbReference type="InterPro" id="IPR036322">
    <property type="entry name" value="WD40_repeat_dom_sf"/>
</dbReference>
<dbReference type="Gene3D" id="2.130.10.10">
    <property type="entry name" value="YVTN repeat-like/Quinoprotein amine dehydrogenase"/>
    <property type="match status" value="1"/>
</dbReference>
<dbReference type="Proteomes" id="UP000694853">
    <property type="component" value="Unplaced"/>
</dbReference>
<dbReference type="InterPro" id="IPR048720">
    <property type="entry name" value="PROPPIN"/>
</dbReference>
<comment type="subcellular location">
    <subcellularLocation>
        <location evidence="1">Preautophagosomal structure membrane</location>
        <topology evidence="1">Peripheral membrane protein</topology>
    </subcellularLocation>
</comment>
<dbReference type="GeneID" id="113873826"/>
<accession>A0A8B8MHB2</accession>
<dbReference type="InterPro" id="IPR015943">
    <property type="entry name" value="WD40/YVTN_repeat-like_dom_sf"/>
</dbReference>
<keyword evidence="3" id="KW-0677">Repeat</keyword>
<dbReference type="RefSeq" id="XP_027367960.1">
    <property type="nucleotide sequence ID" value="XM_027512159.1"/>
</dbReference>
<reference evidence="5" key="1">
    <citation type="journal article" date="2019" name="Toxins">
        <title>Detection of Abrin-Like and Prepropulchellin-Like Toxin Genes and Transcripts Using Whole Genome Sequencing and Full-Length Transcript Sequencing of Abrus precatorius.</title>
        <authorList>
            <person name="Hovde B.T."/>
            <person name="Daligault H.E."/>
            <person name="Hanschen E.R."/>
            <person name="Kunde Y.A."/>
            <person name="Johnson M.B."/>
            <person name="Starkenburg S.R."/>
            <person name="Johnson S.L."/>
        </authorList>
    </citation>
    <scope>NUCLEOTIDE SEQUENCE [LARGE SCALE GENOMIC DNA]</scope>
</reference>
<dbReference type="FunFam" id="2.130.10.10:FF:001083">
    <property type="entry name" value="Autophagy-related protein 18a isoform A"/>
    <property type="match status" value="1"/>
</dbReference>
<dbReference type="Pfam" id="PF21032">
    <property type="entry name" value="PROPPIN"/>
    <property type="match status" value="1"/>
</dbReference>
<dbReference type="PANTHER" id="PTHR11227">
    <property type="entry name" value="WD-REPEAT PROTEIN INTERACTING WITH PHOSPHOINOSIDES WIPI -RELATED"/>
    <property type="match status" value="1"/>
</dbReference>
<evidence type="ECO:0000256" key="2">
    <source>
        <dbReference type="ARBA" id="ARBA00022574"/>
    </source>
</evidence>
<dbReference type="KEGG" id="aprc:113873826"/>
<protein>
    <submittedName>
        <fullName evidence="6">Autophagy-related protein 18a-like</fullName>
    </submittedName>
</protein>
<evidence type="ECO:0000313" key="6">
    <source>
        <dbReference type="RefSeq" id="XP_027367960.1"/>
    </source>
</evidence>
<dbReference type="SUPFAM" id="SSF50978">
    <property type="entry name" value="WD40 repeat-like"/>
    <property type="match status" value="1"/>
</dbReference>
<evidence type="ECO:0000313" key="5">
    <source>
        <dbReference type="Proteomes" id="UP000694853"/>
    </source>
</evidence>
<dbReference type="SMART" id="SM00320">
    <property type="entry name" value="WD40"/>
    <property type="match status" value="3"/>
</dbReference>
<proteinExistence type="inferred from homology"/>
<sequence length="400" mass="44239">MATSLSYCPNPNPTFLYDQSQSFDFDSTMIPRSQTPSPESPPSLLTLSFNQDQACFAVSSAADTSFRVYNTHPLHELFRREFAGGGFAHVEMLFCSNILALVGAGSHPQFPPNKVILWDDHKGRCFGELCFPSAVRGVRLRRDRIVVALEMKVFVYDFTNFKLLHQMETLANPKGLCAVSQVVDSVVLACPGLCMGQIRLDHFERKKTSFVSAHDSGIACFSLTLDGKFLATASTKGTIIRVFDTAHGTLLQEVRRGATAAEIYCLAFSSTAQWLAVSSDKGTVHVFSLDVNSSGMGHEKQPNASNSDAAITPFSSALSFIRFKGVLPKYFNSEWSRAQFHLREGSHYSVAFGHQQNTVIILGMDGSFYLCQFDPLRGGEMTQLEYHNFLTPEIAHETQP</sequence>
<comment type="similarity">
    <text evidence="4">Belongs to the WD repeat PROPPIN family.</text>
</comment>
<keyword evidence="2" id="KW-0853">WD repeat</keyword>
<gene>
    <name evidence="6" type="primary">LOC113873826</name>
</gene>
<evidence type="ECO:0000256" key="4">
    <source>
        <dbReference type="ARBA" id="ARBA00025740"/>
    </source>
</evidence>
<evidence type="ECO:0000256" key="1">
    <source>
        <dbReference type="ARBA" id="ARBA00004623"/>
    </source>
</evidence>
<evidence type="ECO:0000256" key="3">
    <source>
        <dbReference type="ARBA" id="ARBA00022737"/>
    </source>
</evidence>
<dbReference type="InterPro" id="IPR001680">
    <property type="entry name" value="WD40_rpt"/>
</dbReference>
<organism evidence="5 6">
    <name type="scientific">Abrus precatorius</name>
    <name type="common">Indian licorice</name>
    <name type="synonym">Glycine abrus</name>
    <dbReference type="NCBI Taxonomy" id="3816"/>
    <lineage>
        <taxon>Eukaryota</taxon>
        <taxon>Viridiplantae</taxon>
        <taxon>Streptophyta</taxon>
        <taxon>Embryophyta</taxon>
        <taxon>Tracheophyta</taxon>
        <taxon>Spermatophyta</taxon>
        <taxon>Magnoliopsida</taxon>
        <taxon>eudicotyledons</taxon>
        <taxon>Gunneridae</taxon>
        <taxon>Pentapetalae</taxon>
        <taxon>rosids</taxon>
        <taxon>fabids</taxon>
        <taxon>Fabales</taxon>
        <taxon>Fabaceae</taxon>
        <taxon>Papilionoideae</taxon>
        <taxon>50 kb inversion clade</taxon>
        <taxon>NPAAA clade</taxon>
        <taxon>indigoferoid/millettioid clade</taxon>
        <taxon>Abreae</taxon>
        <taxon>Abrus</taxon>
    </lineage>
</organism>
<reference evidence="6" key="2">
    <citation type="submission" date="2025-08" db="UniProtKB">
        <authorList>
            <consortium name="RefSeq"/>
        </authorList>
    </citation>
    <scope>IDENTIFICATION</scope>
    <source>
        <tissue evidence="6">Young leaves</tissue>
    </source>
</reference>
<dbReference type="GO" id="GO:0034045">
    <property type="term" value="C:phagophore assembly site membrane"/>
    <property type="evidence" value="ECO:0007669"/>
    <property type="project" value="UniProtKB-SubCell"/>
</dbReference>
<dbReference type="AlphaFoldDB" id="A0A8B8MHB2"/>